<dbReference type="InParanoid" id="C1FJN2"/>
<feature type="compositionally biased region" description="Low complexity" evidence="1">
    <location>
        <begin position="317"/>
        <end position="333"/>
    </location>
</feature>
<dbReference type="GO" id="GO:0031969">
    <property type="term" value="C:chloroplast membrane"/>
    <property type="evidence" value="ECO:0007669"/>
    <property type="project" value="TreeGrafter"/>
</dbReference>
<proteinExistence type="predicted"/>
<dbReference type="GeneID" id="8248257"/>
<dbReference type="FunCoup" id="C1FJN2">
    <property type="interactions" value="549"/>
</dbReference>
<name>C1FJN2_MICCC</name>
<feature type="region of interest" description="Disordered" evidence="1">
    <location>
        <begin position="309"/>
        <end position="333"/>
    </location>
</feature>
<evidence type="ECO:0000256" key="1">
    <source>
        <dbReference type="SAM" id="MobiDB-lite"/>
    </source>
</evidence>
<keyword evidence="2" id="KW-1133">Transmembrane helix</keyword>
<evidence type="ECO:0000259" key="4">
    <source>
        <dbReference type="Pfam" id="PF02581"/>
    </source>
</evidence>
<dbReference type="GO" id="GO:0005525">
    <property type="term" value="F:GTP binding"/>
    <property type="evidence" value="ECO:0007669"/>
    <property type="project" value="InterPro"/>
</dbReference>
<dbReference type="PANTHER" id="PTHR43681:SF1">
    <property type="entry name" value="SARCALUMENIN"/>
    <property type="match status" value="1"/>
</dbReference>
<dbReference type="InterPro" id="IPR006073">
    <property type="entry name" value="GTP-bd"/>
</dbReference>
<evidence type="ECO:0008006" key="7">
    <source>
        <dbReference type="Google" id="ProtNLM"/>
    </source>
</evidence>
<evidence type="ECO:0000256" key="2">
    <source>
        <dbReference type="SAM" id="Phobius"/>
    </source>
</evidence>
<sequence length="1014" mass="105479">MPTQGMVVSASAASGFLPRRAAPGRRVTASPRAVFDGSAASTMRSSGSRLSIHRARSPRVSGGTPRGRRLTARVSAIGRFFGGGGGGASDDDDGKAVFAAKSRRQVRIPGFVFAVSPAVVNGEDADALAALEAAVASGATAVILADDTGDATTRELFNAALALKESLRGRASLLVADRTDIAASAECDGVVLSDDGVPVVVARKSLSSASGVVACGVKDEQAALIAAKEGADLILAPNGRVADAVRGKISVPVFASPRNGWAGVSAPDAIQALVDAGAKGAVLPTPPPSVDVARGITAALAPIAAAVKKDSDDSEPGAAPSASTTPTPVGTSVGTTTMAGKIIDPTTQALLERERVLLDDAVAFLVESTPSLEEIGLLVEARKGLEELFLLVIVGEFNAGKSSVINAMLGQKALKEGILPTTNEITVLKFGNEPRTEQSKDGFYTQLIPADLLREVNIVDTPGTNVILERQQRLTEEFVPRADLVLFVLSADRPMTESEVKFLSYIRKWGKKVAFVVNKCDRLENQGEVDEVKGFVADNAERLLGVTDPAVLPVSAKAALAAKERGGSETDFAQLEDYILSFLGAGDKKGKNSGEGLRLKLGTPLQVGTMLFGAAEEILAQERAEAVEELSQAEGVDAAMDKYREAMEADFGAQVQAVRTAVMGAVGRCDDLLDATLRLTNGADLFTTYVLGNGANGAIRERYKKEVLGDSEAKLRAAIKEHTGWLARNNDNQLRAYADAVRARGFDPSATDLNLFEREERIAAEEAEAIAAVRAEVAAKQTAAAEAEAKAAEAKAAEAKARAAAKEAAGDDGAAAGDGADDSNDDSKENSSSLADELAGPAPAQTSASSLITRASSDLTSPATVAAGFDQAGAARLLEEEVKDAVYSTVGAAGASFFFAVFLSGFLDNFAEDVLAFSLTAAVGYVSVLSLPLKRAETKAKARAVAESFLDEVEGAMRAEFERKVGATTAQVRATTAPWVASAREAEAAVAASQSRRDRIAEDMDQLQRDVQSI</sequence>
<evidence type="ECO:0000313" key="6">
    <source>
        <dbReference type="Proteomes" id="UP000002009"/>
    </source>
</evidence>
<organism evidence="5 6">
    <name type="scientific">Micromonas commoda (strain RCC299 / NOUM17 / CCMP2709)</name>
    <name type="common">Picoplanktonic green alga</name>
    <dbReference type="NCBI Taxonomy" id="296587"/>
    <lineage>
        <taxon>Eukaryota</taxon>
        <taxon>Viridiplantae</taxon>
        <taxon>Chlorophyta</taxon>
        <taxon>Mamiellophyceae</taxon>
        <taxon>Mamiellales</taxon>
        <taxon>Mamiellaceae</taxon>
        <taxon>Micromonas</taxon>
    </lineage>
</organism>
<keyword evidence="2" id="KW-0472">Membrane</keyword>
<dbReference type="AlphaFoldDB" id="C1FJN2"/>
<feature type="region of interest" description="Disordered" evidence="1">
    <location>
        <begin position="45"/>
        <end position="67"/>
    </location>
</feature>
<dbReference type="Proteomes" id="UP000002009">
    <property type="component" value="Chromosome 12"/>
</dbReference>
<dbReference type="Pfam" id="PF02581">
    <property type="entry name" value="TMP-TENI"/>
    <property type="match status" value="1"/>
</dbReference>
<dbReference type="PANTHER" id="PTHR43681">
    <property type="entry name" value="TRANSMEMBRANE GTPASE FZO"/>
    <property type="match status" value="1"/>
</dbReference>
<dbReference type="Pfam" id="PF01926">
    <property type="entry name" value="MMR_HSR1"/>
    <property type="match status" value="1"/>
</dbReference>
<dbReference type="NCBIfam" id="TIGR00231">
    <property type="entry name" value="small_GTP"/>
    <property type="match status" value="1"/>
</dbReference>
<dbReference type="Gene3D" id="3.20.20.70">
    <property type="entry name" value="Aldolase class I"/>
    <property type="match status" value="1"/>
</dbReference>
<dbReference type="STRING" id="296587.C1FJN2"/>
<reference evidence="5 6" key="1">
    <citation type="journal article" date="2009" name="Science">
        <title>Green evolution and dynamic adaptations revealed by genomes of the marine picoeukaryotes Micromonas.</title>
        <authorList>
            <person name="Worden A.Z."/>
            <person name="Lee J.H."/>
            <person name="Mock T."/>
            <person name="Rouze P."/>
            <person name="Simmons M.P."/>
            <person name="Aerts A.L."/>
            <person name="Allen A.E."/>
            <person name="Cuvelier M.L."/>
            <person name="Derelle E."/>
            <person name="Everett M.V."/>
            <person name="Foulon E."/>
            <person name="Grimwood J."/>
            <person name="Gundlach H."/>
            <person name="Henrissat B."/>
            <person name="Napoli C."/>
            <person name="McDonald S.M."/>
            <person name="Parker M.S."/>
            <person name="Rombauts S."/>
            <person name="Salamov A."/>
            <person name="Von Dassow P."/>
            <person name="Badger J.H."/>
            <person name="Coutinho P.M."/>
            <person name="Demir E."/>
            <person name="Dubchak I."/>
            <person name="Gentemann C."/>
            <person name="Eikrem W."/>
            <person name="Gready J.E."/>
            <person name="John U."/>
            <person name="Lanier W."/>
            <person name="Lindquist E.A."/>
            <person name="Lucas S."/>
            <person name="Mayer K.F."/>
            <person name="Moreau H."/>
            <person name="Not F."/>
            <person name="Otillar R."/>
            <person name="Panaud O."/>
            <person name="Pangilinan J."/>
            <person name="Paulsen I."/>
            <person name="Piegu B."/>
            <person name="Poliakov A."/>
            <person name="Robbens S."/>
            <person name="Schmutz J."/>
            <person name="Toulza E."/>
            <person name="Wyss T."/>
            <person name="Zelensky A."/>
            <person name="Zhou K."/>
            <person name="Armbrust E.V."/>
            <person name="Bhattacharya D."/>
            <person name="Goodenough U.W."/>
            <person name="Van de Peer Y."/>
            <person name="Grigoriev I.V."/>
        </authorList>
    </citation>
    <scope>NUCLEOTIDE SEQUENCE [LARGE SCALE GENOMIC DNA]</scope>
    <source>
        <strain evidence="6">RCC299 / NOUM17</strain>
    </source>
</reference>
<dbReference type="InterPro" id="IPR022998">
    <property type="entry name" value="ThiamineP_synth_TenI"/>
</dbReference>
<dbReference type="OMA" id="HRPCVTS"/>
<dbReference type="eggNOG" id="KOG0448">
    <property type="taxonomic scope" value="Eukaryota"/>
</dbReference>
<accession>C1FJN2</accession>
<dbReference type="SUPFAM" id="SSF51391">
    <property type="entry name" value="Thiamin phosphate synthase"/>
    <property type="match status" value="1"/>
</dbReference>
<evidence type="ECO:0000313" key="5">
    <source>
        <dbReference type="EMBL" id="ACO70375.1"/>
    </source>
</evidence>
<dbReference type="InterPro" id="IPR027417">
    <property type="entry name" value="P-loop_NTPase"/>
</dbReference>
<feature type="domain" description="Thiamine phosphate synthase/TenI" evidence="4">
    <location>
        <begin position="124"/>
        <end position="235"/>
    </location>
</feature>
<dbReference type="InterPro" id="IPR005225">
    <property type="entry name" value="Small_GTP-bd"/>
</dbReference>
<keyword evidence="6" id="KW-1185">Reference proteome</keyword>
<feature type="transmembrane region" description="Helical" evidence="2">
    <location>
        <begin position="914"/>
        <end position="933"/>
    </location>
</feature>
<dbReference type="OrthoDB" id="422720at2759"/>
<protein>
    <recommendedName>
        <fullName evidence="7">G domain-containing protein</fullName>
    </recommendedName>
</protein>
<evidence type="ECO:0000259" key="3">
    <source>
        <dbReference type="Pfam" id="PF01926"/>
    </source>
</evidence>
<dbReference type="SUPFAM" id="SSF52540">
    <property type="entry name" value="P-loop containing nucleoside triphosphate hydrolases"/>
    <property type="match status" value="1"/>
</dbReference>
<dbReference type="InterPro" id="IPR051943">
    <property type="entry name" value="TRAFAC_Dynamin-like_GTPase"/>
</dbReference>
<dbReference type="GO" id="GO:0009228">
    <property type="term" value="P:thiamine biosynthetic process"/>
    <property type="evidence" value="ECO:0007669"/>
    <property type="project" value="UniProtKB-KW"/>
</dbReference>
<dbReference type="RefSeq" id="XP_002509117.1">
    <property type="nucleotide sequence ID" value="XM_002509071.1"/>
</dbReference>
<dbReference type="Gene3D" id="3.40.50.300">
    <property type="entry name" value="P-loop containing nucleotide triphosphate hydrolases"/>
    <property type="match status" value="1"/>
</dbReference>
<keyword evidence="2" id="KW-0812">Transmembrane</keyword>
<dbReference type="KEGG" id="mis:MICPUN_62927"/>
<dbReference type="InterPro" id="IPR036206">
    <property type="entry name" value="ThiamineP_synth_sf"/>
</dbReference>
<dbReference type="GO" id="GO:0010027">
    <property type="term" value="P:thylakoid membrane organization"/>
    <property type="evidence" value="ECO:0007669"/>
    <property type="project" value="TreeGrafter"/>
</dbReference>
<dbReference type="CDD" id="cd00564">
    <property type="entry name" value="TMP_TenI"/>
    <property type="match status" value="1"/>
</dbReference>
<dbReference type="CDD" id="cd09912">
    <property type="entry name" value="DLP_2"/>
    <property type="match status" value="1"/>
</dbReference>
<feature type="region of interest" description="Disordered" evidence="1">
    <location>
        <begin position="808"/>
        <end position="850"/>
    </location>
</feature>
<dbReference type="EMBL" id="CP001577">
    <property type="protein sequence ID" value="ACO70375.1"/>
    <property type="molecule type" value="Genomic_DNA"/>
</dbReference>
<feature type="domain" description="G" evidence="3">
    <location>
        <begin position="392"/>
        <end position="519"/>
    </location>
</feature>
<feature type="transmembrane region" description="Helical" evidence="2">
    <location>
        <begin position="885"/>
        <end position="907"/>
    </location>
</feature>
<gene>
    <name evidence="5" type="ORF">MICPUN_62927</name>
</gene>
<dbReference type="InterPro" id="IPR013785">
    <property type="entry name" value="Aldolase_TIM"/>
</dbReference>